<evidence type="ECO:0008006" key="3">
    <source>
        <dbReference type="Google" id="ProtNLM"/>
    </source>
</evidence>
<accession>A0A1L6MX58</accession>
<dbReference type="InterPro" id="IPR036034">
    <property type="entry name" value="PDZ_sf"/>
</dbReference>
<dbReference type="RefSeq" id="WP_075276682.1">
    <property type="nucleotide sequence ID" value="NZ_CP016908.1"/>
</dbReference>
<evidence type="ECO:0000313" key="2">
    <source>
        <dbReference type="Proteomes" id="UP000185544"/>
    </source>
</evidence>
<protein>
    <recommendedName>
        <fullName evidence="3">Type II secretion system protein GspC N-terminal domain-containing protein</fullName>
    </recommendedName>
</protein>
<reference evidence="1 2" key="1">
    <citation type="submission" date="2016-08" db="EMBL/GenBank/DDBJ databases">
        <title>Identification and validation of antigenic proteins from Pajaroellobacter abortibovis using de-novo genome sequence assembly and reverse vaccinology.</title>
        <authorList>
            <person name="Welly B.T."/>
            <person name="Miller M.R."/>
            <person name="Stott J.L."/>
            <person name="Blanchard M.T."/>
            <person name="Islas-Trejo A.D."/>
            <person name="O'Rourke S.M."/>
            <person name="Young A.E."/>
            <person name="Medrano J.F."/>
            <person name="Van Eenennaam A.L."/>
        </authorList>
    </citation>
    <scope>NUCLEOTIDE SEQUENCE [LARGE SCALE GENOMIC DNA]</scope>
    <source>
        <strain evidence="1 2">BTF92-0548A/99-0131</strain>
    </source>
</reference>
<name>A0A1L6MX58_9BACT</name>
<sequence length="323" mass="35204">MTLNRLLKQYFSGVILILIASAAFFGAQGITQLIKIYINEDQILLNSPVSAVRKHPLNMPIFHSTSADAILERNPFDSVTGSLKKNAWEDTQQASLTSSESIDPLEAPFCDGVKVLIIAASTEPDWSFVALSAGGDSKIILQRKGDEIGGKKIVFIGWDRVFLEGHAGLCQAVMFQDASASSPIAYSSSRFSPSSAGVGVERDSLASEIAQGIVRLTPTEFNIDRSVIDKILENQAEFMKQARIMPEQEDGKTVGIRLLGIKPDTLLGILGMQNGDRLEAINGLDIASPEKALEAYARLRTADHLTIQMNRRGQPVTIDYNIK</sequence>
<dbReference type="OrthoDB" id="341285at2"/>
<dbReference type="SUPFAM" id="SSF50156">
    <property type="entry name" value="PDZ domain-like"/>
    <property type="match status" value="1"/>
</dbReference>
<dbReference type="STRING" id="1882918.BCY86_04440"/>
<proteinExistence type="predicted"/>
<dbReference type="Proteomes" id="UP000185544">
    <property type="component" value="Chromosome"/>
</dbReference>
<dbReference type="AlphaFoldDB" id="A0A1L6MX58"/>
<dbReference type="NCBIfam" id="NF041515">
    <property type="entry name" value="GspC_delta"/>
    <property type="match status" value="1"/>
</dbReference>
<keyword evidence="2" id="KW-1185">Reference proteome</keyword>
<organism evidence="1 2">
    <name type="scientific">Pajaroellobacter abortibovis</name>
    <dbReference type="NCBI Taxonomy" id="1882918"/>
    <lineage>
        <taxon>Bacteria</taxon>
        <taxon>Pseudomonadati</taxon>
        <taxon>Myxococcota</taxon>
        <taxon>Polyangia</taxon>
        <taxon>Polyangiales</taxon>
        <taxon>Polyangiaceae</taxon>
    </lineage>
</organism>
<evidence type="ECO:0000313" key="1">
    <source>
        <dbReference type="EMBL" id="APS00016.1"/>
    </source>
</evidence>
<dbReference type="EMBL" id="CP016908">
    <property type="protein sequence ID" value="APS00016.1"/>
    <property type="molecule type" value="Genomic_DNA"/>
</dbReference>
<dbReference type="Gene3D" id="2.30.42.10">
    <property type="match status" value="1"/>
</dbReference>
<dbReference type="KEGG" id="pabo:BCY86_04440"/>
<gene>
    <name evidence="1" type="ORF">BCY86_04440</name>
</gene>